<proteinExistence type="predicted"/>
<evidence type="ECO:0000256" key="2">
    <source>
        <dbReference type="ARBA" id="ARBA00022618"/>
    </source>
</evidence>
<keyword evidence="4" id="KW-1133">Transmembrane helix</keyword>
<evidence type="ECO:0000256" key="6">
    <source>
        <dbReference type="ARBA" id="ARBA00023306"/>
    </source>
</evidence>
<evidence type="ECO:0000256" key="1">
    <source>
        <dbReference type="ARBA" id="ARBA00022475"/>
    </source>
</evidence>
<dbReference type="GO" id="GO:0030428">
    <property type="term" value="C:cell septum"/>
    <property type="evidence" value="ECO:0007669"/>
    <property type="project" value="TreeGrafter"/>
</dbReference>
<dbReference type="AlphaFoldDB" id="A0A523USX3"/>
<dbReference type="InterPro" id="IPR023081">
    <property type="entry name" value="Cell_div_FtsB"/>
</dbReference>
<organism evidence="7 8">
    <name type="scientific">candidate division TA06 bacterium</name>
    <dbReference type="NCBI Taxonomy" id="2250710"/>
    <lineage>
        <taxon>Bacteria</taxon>
        <taxon>Bacteria division TA06</taxon>
    </lineage>
</organism>
<name>A0A523USX3_UNCT6</name>
<evidence type="ECO:0000256" key="5">
    <source>
        <dbReference type="ARBA" id="ARBA00023136"/>
    </source>
</evidence>
<evidence type="ECO:0000313" key="8">
    <source>
        <dbReference type="Proteomes" id="UP000315525"/>
    </source>
</evidence>
<evidence type="ECO:0000313" key="7">
    <source>
        <dbReference type="EMBL" id="TET45647.1"/>
    </source>
</evidence>
<dbReference type="InterPro" id="IPR007060">
    <property type="entry name" value="FtsL/DivIC"/>
</dbReference>
<evidence type="ECO:0000256" key="3">
    <source>
        <dbReference type="ARBA" id="ARBA00022692"/>
    </source>
</evidence>
<keyword evidence="3" id="KW-0812">Transmembrane</keyword>
<keyword evidence="2" id="KW-0132">Cell division</keyword>
<dbReference type="PANTHER" id="PTHR37485">
    <property type="entry name" value="CELL DIVISION PROTEIN FTSB"/>
    <property type="match status" value="1"/>
</dbReference>
<accession>A0A523USX3</accession>
<dbReference type="Proteomes" id="UP000315525">
    <property type="component" value="Unassembled WGS sequence"/>
</dbReference>
<dbReference type="PANTHER" id="PTHR37485:SF1">
    <property type="entry name" value="CELL DIVISION PROTEIN FTSB"/>
    <property type="match status" value="1"/>
</dbReference>
<sequence>MAKAKSKGPDRKLYRGDRRRKKRNIWLFLGSLFFLWMAYLFLGGDYGLIQVISLKRHELELKSRLLKVRAKKELLLKETERLKNDLGTIEKIAREELGMIGEDETRYQFPEHFAEGQSNPPKTP</sequence>
<evidence type="ECO:0000256" key="4">
    <source>
        <dbReference type="ARBA" id="ARBA00022989"/>
    </source>
</evidence>
<keyword evidence="6" id="KW-0131">Cell cycle</keyword>
<keyword evidence="5" id="KW-0472">Membrane</keyword>
<reference evidence="7 8" key="1">
    <citation type="submission" date="2019-03" db="EMBL/GenBank/DDBJ databases">
        <title>Metabolic potential of uncultured bacteria and archaea associated with petroleum seepage in deep-sea sediments.</title>
        <authorList>
            <person name="Dong X."/>
            <person name="Hubert C."/>
        </authorList>
    </citation>
    <scope>NUCLEOTIDE SEQUENCE [LARGE SCALE GENOMIC DNA]</scope>
    <source>
        <strain evidence="7">E44_bin18</strain>
    </source>
</reference>
<protein>
    <submittedName>
        <fullName evidence="7">Septum formation initiator family protein</fullName>
    </submittedName>
</protein>
<comment type="caution">
    <text evidence="7">The sequence shown here is derived from an EMBL/GenBank/DDBJ whole genome shotgun (WGS) entry which is preliminary data.</text>
</comment>
<dbReference type="EMBL" id="SOJN01000078">
    <property type="protein sequence ID" value="TET45647.1"/>
    <property type="molecule type" value="Genomic_DNA"/>
</dbReference>
<dbReference type="Pfam" id="PF04977">
    <property type="entry name" value="DivIC"/>
    <property type="match status" value="1"/>
</dbReference>
<gene>
    <name evidence="7" type="ORF">E3J62_06745</name>
</gene>
<keyword evidence="1" id="KW-1003">Cell membrane</keyword>
<dbReference type="GO" id="GO:0043093">
    <property type="term" value="P:FtsZ-dependent cytokinesis"/>
    <property type="evidence" value="ECO:0007669"/>
    <property type="project" value="TreeGrafter"/>
</dbReference>